<dbReference type="Proteomes" id="UP001595921">
    <property type="component" value="Unassembled WGS sequence"/>
</dbReference>
<organism evidence="3 4">
    <name type="scientific">Halobium salinum</name>
    <dbReference type="NCBI Taxonomy" id="1364940"/>
    <lineage>
        <taxon>Archaea</taxon>
        <taxon>Methanobacteriati</taxon>
        <taxon>Methanobacteriota</taxon>
        <taxon>Stenosarchaea group</taxon>
        <taxon>Halobacteria</taxon>
        <taxon>Halobacteriales</taxon>
        <taxon>Haloferacaceae</taxon>
        <taxon>Halobium</taxon>
    </lineage>
</organism>
<feature type="transmembrane region" description="Helical" evidence="2">
    <location>
        <begin position="12"/>
        <end position="41"/>
    </location>
</feature>
<evidence type="ECO:0000313" key="3">
    <source>
        <dbReference type="EMBL" id="MFC4360042.1"/>
    </source>
</evidence>
<accession>A0ABD5PH71</accession>
<keyword evidence="4" id="KW-1185">Reference proteome</keyword>
<dbReference type="AlphaFoldDB" id="A0ABD5PH71"/>
<dbReference type="RefSeq" id="WP_267623261.1">
    <property type="nucleotide sequence ID" value="NZ_JAODIW010000008.1"/>
</dbReference>
<evidence type="ECO:0000256" key="1">
    <source>
        <dbReference type="SAM" id="MobiDB-lite"/>
    </source>
</evidence>
<comment type="caution">
    <text evidence="3">The sequence shown here is derived from an EMBL/GenBank/DDBJ whole genome shotgun (WGS) entry which is preliminary data.</text>
</comment>
<gene>
    <name evidence="3" type="ORF">ACFO0N_19000</name>
</gene>
<keyword evidence="2" id="KW-1133">Transmembrane helix</keyword>
<keyword evidence="2" id="KW-0472">Membrane</keyword>
<dbReference type="EMBL" id="JBHSDS010000010">
    <property type="protein sequence ID" value="MFC4360042.1"/>
    <property type="molecule type" value="Genomic_DNA"/>
</dbReference>
<feature type="region of interest" description="Disordered" evidence="1">
    <location>
        <begin position="62"/>
        <end position="112"/>
    </location>
</feature>
<sequence length="112" mass="11814">MIHRPDKLTFAVGALGVLVLFVPIPLVTQFVGIPLLVYACYRYWGRDDLGSESWGVRERADGLASRVGRRDGSGLGSDRTTDLGGDRTADVGADGSDTTVESDDGGDGSVGR</sequence>
<proteinExistence type="predicted"/>
<name>A0ABD5PH71_9EURY</name>
<evidence type="ECO:0000256" key="2">
    <source>
        <dbReference type="SAM" id="Phobius"/>
    </source>
</evidence>
<keyword evidence="2" id="KW-0812">Transmembrane</keyword>
<reference evidence="3 4" key="1">
    <citation type="journal article" date="2019" name="Int. J. Syst. Evol. Microbiol.">
        <title>The Global Catalogue of Microorganisms (GCM) 10K type strain sequencing project: providing services to taxonomists for standard genome sequencing and annotation.</title>
        <authorList>
            <consortium name="The Broad Institute Genomics Platform"/>
            <consortium name="The Broad Institute Genome Sequencing Center for Infectious Disease"/>
            <person name="Wu L."/>
            <person name="Ma J."/>
        </authorList>
    </citation>
    <scope>NUCLEOTIDE SEQUENCE [LARGE SCALE GENOMIC DNA]</scope>
    <source>
        <strain evidence="3 4">CGMCC 1.12553</strain>
    </source>
</reference>
<protein>
    <submittedName>
        <fullName evidence="3">Uncharacterized protein</fullName>
    </submittedName>
</protein>
<feature type="compositionally biased region" description="Basic and acidic residues" evidence="1">
    <location>
        <begin position="79"/>
        <end position="89"/>
    </location>
</feature>
<evidence type="ECO:0000313" key="4">
    <source>
        <dbReference type="Proteomes" id="UP001595921"/>
    </source>
</evidence>